<dbReference type="PANTHER" id="PTHR24026:SF51">
    <property type="entry name" value="PROTOCADHERIN-LIKE WING POLARITY PROTEIN STAN"/>
    <property type="match status" value="1"/>
</dbReference>
<keyword evidence="5 9" id="KW-1133">Transmembrane helix</keyword>
<evidence type="ECO:0000256" key="1">
    <source>
        <dbReference type="ARBA" id="ARBA00004370"/>
    </source>
</evidence>
<feature type="domain" description="Cadherin" evidence="10">
    <location>
        <begin position="326"/>
        <end position="430"/>
    </location>
</feature>
<gene>
    <name evidence="11" type="ORF">J437_LFUL000395</name>
</gene>
<dbReference type="GO" id="GO:0005509">
    <property type="term" value="F:calcium ion binding"/>
    <property type="evidence" value="ECO:0007669"/>
    <property type="project" value="UniProtKB-UniRule"/>
</dbReference>
<dbReference type="OrthoDB" id="26203at2759"/>
<sequence>MYPWERPKKTLTSVPFLLLYLVYLCSYCCGHLLLVTESQNPGHVVFDASLTGTGGVRAKRVYRINSNRTATFVHRLLHVSSHDGKVTLKKRLDCDGILYPNLFTVYIDSIPAIYKDIVKHFEKDSRDDDSESRWVGDRGGVDYYSLPLRIFVGGSRCRERVREKVREAKRWISETFVSYAVEVPKKIADTPLPWQGTAQGPCVTHGQVLAQIHHLVPHGAQTQCRVDTVDLLGSSQAKISLTPDGKLIYSDIDGCSKEALWKVRLFLHFVCGEDISNKSPGGLISSEHRINIVFHRSPGLAGSDGTSGDLAGRARRELRNGVPRFDQVLYVSYVPEEVPPGLKVTTVTARDPEGSPLLYAMVSLLDSRSQSMFAIDARSGVVTTVTKLDRETVSIHYLLITATDDSYPPQTGTTTLEIKVVDVNDHAPIFESSEGYETSVRESVPVGTTLLTVRATDQDMGRNAEVEYHLEDLPIEEFVSLDEDSEHEGEDNNGGEKISVPAVHSGPLPSEHFHIDP</sequence>
<dbReference type="PROSITE" id="PS00232">
    <property type="entry name" value="CADHERIN_1"/>
    <property type="match status" value="1"/>
</dbReference>
<dbReference type="GO" id="GO:0005886">
    <property type="term" value="C:plasma membrane"/>
    <property type="evidence" value="ECO:0007669"/>
    <property type="project" value="InterPro"/>
</dbReference>
<reference evidence="11" key="2">
    <citation type="submission" date="2017-10" db="EMBL/GenBank/DDBJ databases">
        <title>Ladona fulva Genome sequencing and assembly.</title>
        <authorList>
            <person name="Murali S."/>
            <person name="Richards S."/>
            <person name="Bandaranaike D."/>
            <person name="Bellair M."/>
            <person name="Blankenburg K."/>
            <person name="Chao H."/>
            <person name="Dinh H."/>
            <person name="Doddapaneni H."/>
            <person name="Dugan-Rocha S."/>
            <person name="Elkadiri S."/>
            <person name="Gnanaolivu R."/>
            <person name="Hernandez B."/>
            <person name="Skinner E."/>
            <person name="Javaid M."/>
            <person name="Lee S."/>
            <person name="Li M."/>
            <person name="Ming W."/>
            <person name="Munidasa M."/>
            <person name="Muniz J."/>
            <person name="Nguyen L."/>
            <person name="Hughes D."/>
            <person name="Osuji N."/>
            <person name="Pu L.-L."/>
            <person name="Puazo M."/>
            <person name="Qu C."/>
            <person name="Quiroz J."/>
            <person name="Raj R."/>
            <person name="Weissenberger G."/>
            <person name="Xin Y."/>
            <person name="Zou X."/>
            <person name="Han Y."/>
            <person name="Worley K."/>
            <person name="Muzny D."/>
            <person name="Gibbs R."/>
        </authorList>
    </citation>
    <scope>NUCLEOTIDE SEQUENCE</scope>
    <source>
        <strain evidence="11">Sampled in the wild</strain>
    </source>
</reference>
<dbReference type="SUPFAM" id="SSF49313">
    <property type="entry name" value="Cadherin-like"/>
    <property type="match status" value="2"/>
</dbReference>
<comment type="subcellular location">
    <subcellularLocation>
        <location evidence="1">Membrane</location>
    </subcellularLocation>
</comment>
<dbReference type="AlphaFoldDB" id="A0A8K0K317"/>
<evidence type="ECO:0000256" key="6">
    <source>
        <dbReference type="ARBA" id="ARBA00023136"/>
    </source>
</evidence>
<dbReference type="Pfam" id="PF00028">
    <property type="entry name" value="Cadherin"/>
    <property type="match status" value="1"/>
</dbReference>
<evidence type="ECO:0000313" key="12">
    <source>
        <dbReference type="Proteomes" id="UP000792457"/>
    </source>
</evidence>
<organism evidence="11 12">
    <name type="scientific">Ladona fulva</name>
    <name type="common">Scarce chaser dragonfly</name>
    <name type="synonym">Libellula fulva</name>
    <dbReference type="NCBI Taxonomy" id="123851"/>
    <lineage>
        <taxon>Eukaryota</taxon>
        <taxon>Metazoa</taxon>
        <taxon>Ecdysozoa</taxon>
        <taxon>Arthropoda</taxon>
        <taxon>Hexapoda</taxon>
        <taxon>Insecta</taxon>
        <taxon>Pterygota</taxon>
        <taxon>Palaeoptera</taxon>
        <taxon>Odonata</taxon>
        <taxon>Epiprocta</taxon>
        <taxon>Anisoptera</taxon>
        <taxon>Libelluloidea</taxon>
        <taxon>Libellulidae</taxon>
        <taxon>Ladona</taxon>
    </lineage>
</organism>
<comment type="caution">
    <text evidence="11">The sequence shown here is derived from an EMBL/GenBank/DDBJ whole genome shotgun (WGS) entry which is preliminary data.</text>
</comment>
<dbReference type="GO" id="GO:0007156">
    <property type="term" value="P:homophilic cell adhesion via plasma membrane adhesion molecules"/>
    <property type="evidence" value="ECO:0007669"/>
    <property type="project" value="InterPro"/>
</dbReference>
<feature type="compositionally biased region" description="Acidic residues" evidence="8">
    <location>
        <begin position="482"/>
        <end position="493"/>
    </location>
</feature>
<dbReference type="GO" id="GO:0009653">
    <property type="term" value="P:anatomical structure morphogenesis"/>
    <property type="evidence" value="ECO:0007669"/>
    <property type="project" value="UniProtKB-ARBA"/>
</dbReference>
<keyword evidence="2 9" id="KW-0812">Transmembrane</keyword>
<evidence type="ECO:0000256" key="7">
    <source>
        <dbReference type="PROSITE-ProRule" id="PRU00043"/>
    </source>
</evidence>
<accession>A0A8K0K317</accession>
<dbReference type="InterPro" id="IPR020894">
    <property type="entry name" value="Cadherin_CS"/>
</dbReference>
<dbReference type="PANTHER" id="PTHR24026">
    <property type="entry name" value="FAT ATYPICAL CADHERIN-RELATED"/>
    <property type="match status" value="1"/>
</dbReference>
<dbReference type="InterPro" id="IPR015919">
    <property type="entry name" value="Cadherin-like_sf"/>
</dbReference>
<evidence type="ECO:0000256" key="2">
    <source>
        <dbReference type="ARBA" id="ARBA00022692"/>
    </source>
</evidence>
<keyword evidence="12" id="KW-1185">Reference proteome</keyword>
<evidence type="ECO:0000313" key="11">
    <source>
        <dbReference type="EMBL" id="KAG8227387.1"/>
    </source>
</evidence>
<dbReference type="Gene3D" id="2.60.40.60">
    <property type="entry name" value="Cadherins"/>
    <property type="match status" value="2"/>
</dbReference>
<dbReference type="EMBL" id="KZ308322">
    <property type="protein sequence ID" value="KAG8227387.1"/>
    <property type="molecule type" value="Genomic_DNA"/>
</dbReference>
<feature type="region of interest" description="Disordered" evidence="8">
    <location>
        <begin position="482"/>
        <end position="517"/>
    </location>
</feature>
<dbReference type="InterPro" id="IPR002126">
    <property type="entry name" value="Cadherin-like_dom"/>
</dbReference>
<protein>
    <recommendedName>
        <fullName evidence="10">Cadherin domain-containing protein</fullName>
    </recommendedName>
</protein>
<dbReference type="PRINTS" id="PR00205">
    <property type="entry name" value="CADHERIN"/>
</dbReference>
<feature type="domain" description="Cadherin" evidence="10">
    <location>
        <begin position="432"/>
        <end position="489"/>
    </location>
</feature>
<dbReference type="PROSITE" id="PS50268">
    <property type="entry name" value="CADHERIN_2"/>
    <property type="match status" value="2"/>
</dbReference>
<proteinExistence type="predicted"/>
<name>A0A8K0K317_LADFU</name>
<dbReference type="SMART" id="SM00112">
    <property type="entry name" value="CA"/>
    <property type="match status" value="1"/>
</dbReference>
<reference evidence="11" key="1">
    <citation type="submission" date="2013-04" db="EMBL/GenBank/DDBJ databases">
        <authorList>
            <person name="Qu J."/>
            <person name="Murali S.C."/>
            <person name="Bandaranaike D."/>
            <person name="Bellair M."/>
            <person name="Blankenburg K."/>
            <person name="Chao H."/>
            <person name="Dinh H."/>
            <person name="Doddapaneni H."/>
            <person name="Downs B."/>
            <person name="Dugan-Rocha S."/>
            <person name="Elkadiri S."/>
            <person name="Gnanaolivu R.D."/>
            <person name="Hernandez B."/>
            <person name="Javaid M."/>
            <person name="Jayaseelan J.C."/>
            <person name="Lee S."/>
            <person name="Li M."/>
            <person name="Ming W."/>
            <person name="Munidasa M."/>
            <person name="Muniz J."/>
            <person name="Nguyen L."/>
            <person name="Ongeri F."/>
            <person name="Osuji N."/>
            <person name="Pu L.-L."/>
            <person name="Puazo M."/>
            <person name="Qu C."/>
            <person name="Quiroz J."/>
            <person name="Raj R."/>
            <person name="Weissenberger G."/>
            <person name="Xin Y."/>
            <person name="Zou X."/>
            <person name="Han Y."/>
            <person name="Richards S."/>
            <person name="Worley K."/>
            <person name="Muzny D."/>
            <person name="Gibbs R."/>
        </authorList>
    </citation>
    <scope>NUCLEOTIDE SEQUENCE</scope>
    <source>
        <strain evidence="11">Sampled in the wild</strain>
    </source>
</reference>
<keyword evidence="4 7" id="KW-0106">Calcium</keyword>
<dbReference type="GO" id="GO:0060429">
    <property type="term" value="P:epithelium development"/>
    <property type="evidence" value="ECO:0007669"/>
    <property type="project" value="UniProtKB-ARBA"/>
</dbReference>
<evidence type="ECO:0000256" key="3">
    <source>
        <dbReference type="ARBA" id="ARBA00022737"/>
    </source>
</evidence>
<feature type="non-terminal residue" evidence="11">
    <location>
        <position position="1"/>
    </location>
</feature>
<keyword evidence="3" id="KW-0677">Repeat</keyword>
<evidence type="ECO:0000256" key="5">
    <source>
        <dbReference type="ARBA" id="ARBA00022989"/>
    </source>
</evidence>
<feature type="transmembrane region" description="Helical" evidence="9">
    <location>
        <begin position="12"/>
        <end position="34"/>
    </location>
</feature>
<evidence type="ECO:0000256" key="9">
    <source>
        <dbReference type="SAM" id="Phobius"/>
    </source>
</evidence>
<dbReference type="Proteomes" id="UP000792457">
    <property type="component" value="Unassembled WGS sequence"/>
</dbReference>
<evidence type="ECO:0000259" key="10">
    <source>
        <dbReference type="PROSITE" id="PS50268"/>
    </source>
</evidence>
<keyword evidence="6 9" id="KW-0472">Membrane</keyword>
<evidence type="ECO:0000256" key="4">
    <source>
        <dbReference type="ARBA" id="ARBA00022837"/>
    </source>
</evidence>
<evidence type="ECO:0000256" key="8">
    <source>
        <dbReference type="SAM" id="MobiDB-lite"/>
    </source>
</evidence>
<dbReference type="CDD" id="cd11304">
    <property type="entry name" value="Cadherin_repeat"/>
    <property type="match status" value="2"/>
</dbReference>
<dbReference type="FunFam" id="2.60.40.60:FF:000020">
    <property type="entry name" value="Dachsous cadherin-related 1b"/>
    <property type="match status" value="1"/>
</dbReference>